<sequence length="310" mass="36102">MESINKALGNVTKRQDFKARYEKEKRQVLQDPDVREFIKEHTPYITQELIDRNLIKLYEFVSQSKRCESCQSLSDCKNLIKGYYPSLLFDGKNIDLLYDICPSKQKDDELRKHRSLIKSIYVPKEILDVKLTDIEIDEPSRFDIIRHIQELVKKYGDEDQPKALFIHGSFGVGKTYILGAIANELADIDVSSMLVYVPEFLREMKNSINDQSIDKKLDAVKKVPVLMLDDIGAESMSSWIRDEVLGTILQHRMLENLPTFFTSNFNFDQLLHHLTYSQRGEAEEVKARRILERIKYLAKPVELKGQNRRA</sequence>
<dbReference type="RefSeq" id="WP_191157329.1">
    <property type="nucleotide sequence ID" value="NZ_JACXAI010000007.1"/>
</dbReference>
<dbReference type="Proteomes" id="UP000626844">
    <property type="component" value="Unassembled WGS sequence"/>
</dbReference>
<dbReference type="AlphaFoldDB" id="A0A926NLM6"/>
<dbReference type="InterPro" id="IPR027417">
    <property type="entry name" value="P-loop_NTPase"/>
</dbReference>
<dbReference type="InterPro" id="IPR003593">
    <property type="entry name" value="AAA+_ATPase"/>
</dbReference>
<gene>
    <name evidence="2" type="primary">dnaI</name>
    <name evidence="2" type="ORF">IC621_07535</name>
</gene>
<dbReference type="NCBIfam" id="NF006505">
    <property type="entry name" value="PRK08939.1"/>
    <property type="match status" value="1"/>
</dbReference>
<reference evidence="2" key="1">
    <citation type="submission" date="2020-09" db="EMBL/GenBank/DDBJ databases">
        <title>A novel bacterium of genus Bacillus, isolated from South China Sea.</title>
        <authorList>
            <person name="Huang H."/>
            <person name="Mo K."/>
            <person name="Hu Y."/>
        </authorList>
    </citation>
    <scope>NUCLEOTIDE SEQUENCE</scope>
    <source>
        <strain evidence="2">IB182487</strain>
    </source>
</reference>
<dbReference type="InterPro" id="IPR009928">
    <property type="entry name" value="DnaI_N"/>
</dbReference>
<dbReference type="PANTHER" id="PTHR30050:SF8">
    <property type="entry name" value="PRIMOSOMAL PROTEIN DNAI"/>
    <property type="match status" value="1"/>
</dbReference>
<dbReference type="Gene3D" id="3.40.50.300">
    <property type="entry name" value="P-loop containing nucleotide triphosphate hydrolases"/>
    <property type="match status" value="1"/>
</dbReference>
<proteinExistence type="predicted"/>
<accession>A0A926NLM6</accession>
<dbReference type="PANTHER" id="PTHR30050">
    <property type="entry name" value="CHROMOSOMAL REPLICATION INITIATOR PROTEIN DNAA"/>
    <property type="match status" value="1"/>
</dbReference>
<comment type="caution">
    <text evidence="2">The sequence shown here is derived from an EMBL/GenBank/DDBJ whole genome shotgun (WGS) entry which is preliminary data.</text>
</comment>
<dbReference type="FunFam" id="3.40.50.300:FF:000880">
    <property type="entry name" value="Primosomal protein DnaI"/>
    <property type="match status" value="1"/>
</dbReference>
<feature type="domain" description="AAA+ ATPase" evidence="1">
    <location>
        <begin position="160"/>
        <end position="297"/>
    </location>
</feature>
<dbReference type="Pfam" id="PF00308">
    <property type="entry name" value="Bac_DnaA"/>
    <property type="match status" value="1"/>
</dbReference>
<organism evidence="2 3">
    <name type="scientific">Metabacillus arenae</name>
    <dbReference type="NCBI Taxonomy" id="2771434"/>
    <lineage>
        <taxon>Bacteria</taxon>
        <taxon>Bacillati</taxon>
        <taxon>Bacillota</taxon>
        <taxon>Bacilli</taxon>
        <taxon>Bacillales</taxon>
        <taxon>Bacillaceae</taxon>
        <taxon>Metabacillus</taxon>
    </lineage>
</organism>
<keyword evidence="3" id="KW-1185">Reference proteome</keyword>
<evidence type="ECO:0000313" key="2">
    <source>
        <dbReference type="EMBL" id="MBD1380076.1"/>
    </source>
</evidence>
<dbReference type="GO" id="GO:0006260">
    <property type="term" value="P:DNA replication"/>
    <property type="evidence" value="ECO:0007669"/>
    <property type="project" value="TreeGrafter"/>
</dbReference>
<dbReference type="SUPFAM" id="SSF52540">
    <property type="entry name" value="P-loop containing nucleoside triphosphate hydrolases"/>
    <property type="match status" value="1"/>
</dbReference>
<dbReference type="InterPro" id="IPR013317">
    <property type="entry name" value="DnaA_dom"/>
</dbReference>
<dbReference type="Pfam" id="PF07319">
    <property type="entry name" value="DnaI_N"/>
    <property type="match status" value="1"/>
</dbReference>
<dbReference type="GO" id="GO:0005524">
    <property type="term" value="F:ATP binding"/>
    <property type="evidence" value="ECO:0007669"/>
    <property type="project" value="InterPro"/>
</dbReference>
<dbReference type="SMART" id="SM00382">
    <property type="entry name" value="AAA"/>
    <property type="match status" value="1"/>
</dbReference>
<dbReference type="CDD" id="cd00009">
    <property type="entry name" value="AAA"/>
    <property type="match status" value="1"/>
</dbReference>
<dbReference type="EMBL" id="JACXAI010000007">
    <property type="protein sequence ID" value="MBD1380076.1"/>
    <property type="molecule type" value="Genomic_DNA"/>
</dbReference>
<name>A0A926NLM6_9BACI</name>
<evidence type="ECO:0000259" key="1">
    <source>
        <dbReference type="SMART" id="SM00382"/>
    </source>
</evidence>
<protein>
    <submittedName>
        <fullName evidence="2">Primosomal protein DnaI</fullName>
    </submittedName>
</protein>
<evidence type="ECO:0000313" key="3">
    <source>
        <dbReference type="Proteomes" id="UP000626844"/>
    </source>
</evidence>